<reference evidence="2" key="3">
    <citation type="submission" date="2025-09" db="UniProtKB">
        <authorList>
            <consortium name="Ensembl"/>
        </authorList>
    </citation>
    <scope>IDENTIFICATION</scope>
</reference>
<sequence length="416" mass="44648">MSKVTTDLSAANCYVMDLGSGVGDRERERERGREIERGRLLHHLVTPVPASACISARLLFSGSVSECASRSDLQPLLHARQLVRHRTKRTQVRWPVFILEGKAPVDGGGGEAASLVPAALPLTQAESPGPWQSESLLAESWSTMGDADPDDTKSLDSNDGALLGGEENHSHNSDMVHLEREEAEMLEEAERARRTEEEEEEDDEELRTSALSVLGGEGELVELSEEEQDLRAPETEELLVSAEEPRVEKKPAEFMQVVPPMALPPLPIVKLDPPSTTSTPVPSTAGSEAEELYAARGLQPPSILAQVAADPPSGRPLRLSQIPLSDAEEHSLQSPRAAPEKPEPPRPPAPKTPKTPKTPKHLSSTELLCGGAALVAVVGVVAYGAVPSCEKYSLSPPPPPPPPDPALNTGFQIYSK</sequence>
<proteinExistence type="predicted"/>
<evidence type="ECO:0000313" key="2">
    <source>
        <dbReference type="Ensembl" id="ENSGACP00000035447.1"/>
    </source>
</evidence>
<reference evidence="2" key="2">
    <citation type="submission" date="2025-08" db="UniProtKB">
        <authorList>
            <consortium name="Ensembl"/>
        </authorList>
    </citation>
    <scope>IDENTIFICATION</scope>
</reference>
<dbReference type="GeneTree" id="ENSGT00650000094663"/>
<name>A0AAQ4P9X7_GASAC</name>
<dbReference type="AlphaFoldDB" id="A0AAQ4P9X7"/>
<organism evidence="2 3">
    <name type="scientific">Gasterosteus aculeatus aculeatus</name>
    <name type="common">three-spined stickleback</name>
    <dbReference type="NCBI Taxonomy" id="481459"/>
    <lineage>
        <taxon>Eukaryota</taxon>
        <taxon>Metazoa</taxon>
        <taxon>Chordata</taxon>
        <taxon>Craniata</taxon>
        <taxon>Vertebrata</taxon>
        <taxon>Euteleostomi</taxon>
        <taxon>Actinopterygii</taxon>
        <taxon>Neopterygii</taxon>
        <taxon>Teleostei</taxon>
        <taxon>Neoteleostei</taxon>
        <taxon>Acanthomorphata</taxon>
        <taxon>Eupercaria</taxon>
        <taxon>Perciformes</taxon>
        <taxon>Cottioidei</taxon>
        <taxon>Gasterosteales</taxon>
        <taxon>Gasterosteidae</taxon>
        <taxon>Gasterosteus</taxon>
    </lineage>
</organism>
<feature type="region of interest" description="Disordered" evidence="1">
    <location>
        <begin position="142"/>
        <end position="174"/>
    </location>
</feature>
<feature type="compositionally biased region" description="Pro residues" evidence="1">
    <location>
        <begin position="395"/>
        <end position="405"/>
    </location>
</feature>
<feature type="region of interest" description="Disordered" evidence="1">
    <location>
        <begin position="389"/>
        <end position="416"/>
    </location>
</feature>
<feature type="compositionally biased region" description="Low complexity" evidence="1">
    <location>
        <begin position="273"/>
        <end position="284"/>
    </location>
</feature>
<feature type="compositionally biased region" description="Acidic residues" evidence="1">
    <location>
        <begin position="219"/>
        <end position="228"/>
    </location>
</feature>
<evidence type="ECO:0000256" key="1">
    <source>
        <dbReference type="SAM" id="MobiDB-lite"/>
    </source>
</evidence>
<dbReference type="Proteomes" id="UP000007635">
    <property type="component" value="Chromosome IV"/>
</dbReference>
<protein>
    <submittedName>
        <fullName evidence="2">Uncharacterized protein</fullName>
    </submittedName>
</protein>
<feature type="region of interest" description="Disordered" evidence="1">
    <location>
        <begin position="187"/>
        <end position="246"/>
    </location>
</feature>
<dbReference type="Ensembl" id="ENSGACT00000045317.1">
    <property type="protein sequence ID" value="ENSGACP00000035447.1"/>
    <property type="gene ID" value="ENSGACG00000024620.1"/>
</dbReference>
<keyword evidence="3" id="KW-1185">Reference proteome</keyword>
<reference evidence="2 3" key="1">
    <citation type="journal article" date="2021" name="G3 (Bethesda)">
        <title>Improved contiguity of the threespine stickleback genome using long-read sequencing.</title>
        <authorList>
            <person name="Nath S."/>
            <person name="Shaw D.E."/>
            <person name="White M.A."/>
        </authorList>
    </citation>
    <scope>NUCLEOTIDE SEQUENCE [LARGE SCALE GENOMIC DNA]</scope>
    <source>
        <strain evidence="2 3">Lake Benthic</strain>
    </source>
</reference>
<feature type="region of interest" description="Disordered" evidence="1">
    <location>
        <begin position="268"/>
        <end position="363"/>
    </location>
</feature>
<accession>A0AAQ4P9X7</accession>
<evidence type="ECO:0000313" key="3">
    <source>
        <dbReference type="Proteomes" id="UP000007635"/>
    </source>
</evidence>